<dbReference type="Pfam" id="PF10551">
    <property type="entry name" value="MULE"/>
    <property type="match status" value="1"/>
</dbReference>
<evidence type="ECO:0000313" key="3">
    <source>
        <dbReference type="EMBL" id="KAF5815251.1"/>
    </source>
</evidence>
<name>A0A9K3JHV5_HELAN</name>
<dbReference type="Proteomes" id="UP000215914">
    <property type="component" value="Unassembled WGS sequence"/>
</dbReference>
<dbReference type="InterPro" id="IPR004332">
    <property type="entry name" value="Transposase_MuDR"/>
</dbReference>
<proteinExistence type="predicted"/>
<reference evidence="3" key="2">
    <citation type="submission" date="2020-06" db="EMBL/GenBank/DDBJ databases">
        <title>Helianthus annuus Genome sequencing and assembly Release 2.</title>
        <authorList>
            <person name="Gouzy J."/>
            <person name="Langlade N."/>
            <person name="Munos S."/>
        </authorList>
    </citation>
    <scope>NUCLEOTIDE SEQUENCE</scope>
    <source>
        <tissue evidence="3">Leaves</tissue>
    </source>
</reference>
<dbReference type="Gramene" id="mRNA:HanXRQr2_Chr03g0120991">
    <property type="protein sequence ID" value="mRNA:HanXRQr2_Chr03g0120991"/>
    <property type="gene ID" value="HanXRQr2_Chr03g0120991"/>
</dbReference>
<keyword evidence="4" id="KW-1185">Reference proteome</keyword>
<organism evidence="3 4">
    <name type="scientific">Helianthus annuus</name>
    <name type="common">Common sunflower</name>
    <dbReference type="NCBI Taxonomy" id="4232"/>
    <lineage>
        <taxon>Eukaryota</taxon>
        <taxon>Viridiplantae</taxon>
        <taxon>Streptophyta</taxon>
        <taxon>Embryophyta</taxon>
        <taxon>Tracheophyta</taxon>
        <taxon>Spermatophyta</taxon>
        <taxon>Magnoliopsida</taxon>
        <taxon>eudicotyledons</taxon>
        <taxon>Gunneridae</taxon>
        <taxon>Pentapetalae</taxon>
        <taxon>asterids</taxon>
        <taxon>campanulids</taxon>
        <taxon>Asterales</taxon>
        <taxon>Asteraceae</taxon>
        <taxon>Asteroideae</taxon>
        <taxon>Heliantheae alliance</taxon>
        <taxon>Heliantheae</taxon>
        <taxon>Helianthus</taxon>
    </lineage>
</organism>
<dbReference type="EMBL" id="MNCJ02000318">
    <property type="protein sequence ID" value="KAF5815251.1"/>
    <property type="molecule type" value="Genomic_DNA"/>
</dbReference>
<dbReference type="PANTHER" id="PTHR31973">
    <property type="entry name" value="POLYPROTEIN, PUTATIVE-RELATED"/>
    <property type="match status" value="1"/>
</dbReference>
<evidence type="ECO:0000313" key="4">
    <source>
        <dbReference type="Proteomes" id="UP000215914"/>
    </source>
</evidence>
<sequence length="620" mass="71357">MKVRFVVYTGGKWDLINGNIEYVTGVDSRRRGLEIETDHSYNSFLNYVSKMCDTPNITRLSYRMSTFTDPIDIINDRDVRFFFDLAMQNPFELYKLYVIQESDVGSSGLSCLNNLKAPDLNIPLKESFDILNDECPNLENNYEKSLTSHNQSGSSSIVFDAGHIFNNKEEMKLELGKKALLEHFEFKVDRSSKTRYEVSCLGDGCEWRFKAHAIPCGNLWFVKHMNDSHTCSKTQTHPHFRQANPKVLGHFLKEQLKDSGRIYRAKEIVKDFRQRFEVEITNLQAWRGKSYALELLQGTTRDSFAELPIYCYNLKLANPGSVTHILVDEQSRFEMVFVALGAAIRSFMLNLRPVVIIDAAHLKGEFKGTLFLAVGMDGNNQILPLAYGIGKSEDGESWTWFLSKLRDCVGEIADMAIISDRANSIHVGVRNVFPRVYHGLCCRHLMMNLRLPSSKKKEYEALWWKTCKSYRMSDFTESFNALCLAVPRIRQVLTNIGFGRWARAHCPGNRYHYMTSNSAESINSLSRFSRKMPITQLIEFFRESVQKWFYDRRLQGMQESHSLTQWAQKKILKKIEGSRTWTVAGIRVNSFVVDDGGKRGVVDLSNRSCSCRVWQIFGRT</sequence>
<gene>
    <name evidence="3" type="ORF">HanXRQr2_Chr03g0120991</name>
</gene>
<protein>
    <submittedName>
        <fullName evidence="3">Transposase, MuDR, plant, MULE transposase domain-containing protein</fullName>
    </submittedName>
</protein>
<reference evidence="3" key="1">
    <citation type="journal article" date="2017" name="Nature">
        <title>The sunflower genome provides insights into oil metabolism, flowering and Asterid evolution.</title>
        <authorList>
            <person name="Badouin H."/>
            <person name="Gouzy J."/>
            <person name="Grassa C.J."/>
            <person name="Murat F."/>
            <person name="Staton S.E."/>
            <person name="Cottret L."/>
            <person name="Lelandais-Briere C."/>
            <person name="Owens G.L."/>
            <person name="Carrere S."/>
            <person name="Mayjonade B."/>
            <person name="Legrand L."/>
            <person name="Gill N."/>
            <person name="Kane N.C."/>
            <person name="Bowers J.E."/>
            <person name="Hubner S."/>
            <person name="Bellec A."/>
            <person name="Berard A."/>
            <person name="Berges H."/>
            <person name="Blanchet N."/>
            <person name="Boniface M.C."/>
            <person name="Brunel D."/>
            <person name="Catrice O."/>
            <person name="Chaidir N."/>
            <person name="Claudel C."/>
            <person name="Donnadieu C."/>
            <person name="Faraut T."/>
            <person name="Fievet G."/>
            <person name="Helmstetter N."/>
            <person name="King M."/>
            <person name="Knapp S.J."/>
            <person name="Lai Z."/>
            <person name="Le Paslier M.C."/>
            <person name="Lippi Y."/>
            <person name="Lorenzon L."/>
            <person name="Mandel J.R."/>
            <person name="Marage G."/>
            <person name="Marchand G."/>
            <person name="Marquand E."/>
            <person name="Bret-Mestries E."/>
            <person name="Morien E."/>
            <person name="Nambeesan S."/>
            <person name="Nguyen T."/>
            <person name="Pegot-Espagnet P."/>
            <person name="Pouilly N."/>
            <person name="Raftis F."/>
            <person name="Sallet E."/>
            <person name="Schiex T."/>
            <person name="Thomas J."/>
            <person name="Vandecasteele C."/>
            <person name="Vares D."/>
            <person name="Vear F."/>
            <person name="Vautrin S."/>
            <person name="Crespi M."/>
            <person name="Mangin B."/>
            <person name="Burke J.M."/>
            <person name="Salse J."/>
            <person name="Munos S."/>
            <person name="Vincourt P."/>
            <person name="Rieseberg L.H."/>
            <person name="Langlade N.B."/>
        </authorList>
    </citation>
    <scope>NUCLEOTIDE SEQUENCE</scope>
    <source>
        <tissue evidence="3">Leaves</tissue>
    </source>
</reference>
<feature type="domain" description="MULE transposase" evidence="2">
    <location>
        <begin position="354"/>
        <end position="448"/>
    </location>
</feature>
<accession>A0A9K3JHV5</accession>
<dbReference type="Pfam" id="PF03108">
    <property type="entry name" value="DBD_Tnp_Mut"/>
    <property type="match status" value="1"/>
</dbReference>
<dbReference type="AlphaFoldDB" id="A0A9K3JHV5"/>
<dbReference type="PANTHER" id="PTHR31973:SF185">
    <property type="entry name" value="TRANSPOSASE, MUDR, PLANT, MULE TRANSPOSASE DOMAIN-CONTAINING PROTEIN"/>
    <property type="match status" value="1"/>
</dbReference>
<evidence type="ECO:0000259" key="2">
    <source>
        <dbReference type="Pfam" id="PF10551"/>
    </source>
</evidence>
<evidence type="ECO:0000259" key="1">
    <source>
        <dbReference type="Pfam" id="PF03108"/>
    </source>
</evidence>
<feature type="domain" description="Transposase MuDR plant" evidence="1">
    <location>
        <begin position="161"/>
        <end position="212"/>
    </location>
</feature>
<dbReference type="InterPro" id="IPR018289">
    <property type="entry name" value="MULE_transposase_dom"/>
</dbReference>
<comment type="caution">
    <text evidence="3">The sequence shown here is derived from an EMBL/GenBank/DDBJ whole genome shotgun (WGS) entry which is preliminary data.</text>
</comment>